<feature type="active site" description="Charge relay system" evidence="8">
    <location>
        <position position="401"/>
    </location>
</feature>
<dbReference type="GO" id="GO:0016788">
    <property type="term" value="F:hydrolase activity, acting on ester bonds"/>
    <property type="evidence" value="ECO:0007669"/>
    <property type="project" value="InterPro"/>
</dbReference>
<feature type="signal peptide" evidence="9">
    <location>
        <begin position="1"/>
        <end position="19"/>
    </location>
</feature>
<evidence type="ECO:0000313" key="11">
    <source>
        <dbReference type="EMBL" id="CAG9761996.1"/>
    </source>
</evidence>
<keyword evidence="6" id="KW-0325">Glycoprotein</keyword>
<dbReference type="Proteomes" id="UP001152799">
    <property type="component" value="Chromosome 11"/>
</dbReference>
<dbReference type="OrthoDB" id="9974421at2759"/>
<dbReference type="PANTHER" id="PTHR11005">
    <property type="entry name" value="LYSOSOMAL ACID LIPASE-RELATED"/>
    <property type="match status" value="1"/>
</dbReference>
<evidence type="ECO:0000256" key="6">
    <source>
        <dbReference type="ARBA" id="ARBA00023180"/>
    </source>
</evidence>
<dbReference type="Gene3D" id="3.40.50.1820">
    <property type="entry name" value="alpha/beta hydrolase"/>
    <property type="match status" value="1"/>
</dbReference>
<evidence type="ECO:0000256" key="2">
    <source>
        <dbReference type="ARBA" id="ARBA00022729"/>
    </source>
</evidence>
<feature type="domain" description="Partial AB-hydrolase lipase" evidence="10">
    <location>
        <begin position="60"/>
        <end position="118"/>
    </location>
</feature>
<evidence type="ECO:0000256" key="5">
    <source>
        <dbReference type="ARBA" id="ARBA00023098"/>
    </source>
</evidence>
<keyword evidence="12" id="KW-1185">Reference proteome</keyword>
<evidence type="ECO:0000256" key="7">
    <source>
        <dbReference type="PIRNR" id="PIRNR000862"/>
    </source>
</evidence>
<keyword evidence="3 7" id="KW-0378">Hydrolase</keyword>
<comment type="similarity">
    <text evidence="1 7">Belongs to the AB hydrolase superfamily. Lipase family.</text>
</comment>
<feature type="active site" description="Charge relay system" evidence="8">
    <location>
        <position position="369"/>
    </location>
</feature>
<dbReference type="InterPro" id="IPR029058">
    <property type="entry name" value="AB_hydrolase_fold"/>
</dbReference>
<protein>
    <recommendedName>
        <fullName evidence="7">Lipase</fullName>
    </recommendedName>
</protein>
<dbReference type="InterPro" id="IPR025483">
    <property type="entry name" value="Lipase_euk"/>
</dbReference>
<evidence type="ECO:0000256" key="1">
    <source>
        <dbReference type="ARBA" id="ARBA00010701"/>
    </source>
</evidence>
<keyword evidence="2 9" id="KW-0732">Signal</keyword>
<keyword evidence="4 7" id="KW-0442">Lipid degradation</keyword>
<dbReference type="InterPro" id="IPR006693">
    <property type="entry name" value="AB_hydrolase_lipase"/>
</dbReference>
<reference evidence="11" key="1">
    <citation type="submission" date="2022-01" db="EMBL/GenBank/DDBJ databases">
        <authorList>
            <person name="King R."/>
        </authorList>
    </citation>
    <scope>NUCLEOTIDE SEQUENCE</scope>
</reference>
<evidence type="ECO:0000259" key="10">
    <source>
        <dbReference type="Pfam" id="PF04083"/>
    </source>
</evidence>
<dbReference type="GO" id="GO:0016042">
    <property type="term" value="P:lipid catabolic process"/>
    <property type="evidence" value="ECO:0007669"/>
    <property type="project" value="UniProtKB-KW"/>
</dbReference>
<keyword evidence="5" id="KW-0443">Lipid metabolism</keyword>
<dbReference type="SUPFAM" id="SSF53474">
    <property type="entry name" value="alpha/beta-Hydrolases"/>
    <property type="match status" value="1"/>
</dbReference>
<dbReference type="Pfam" id="PF04083">
    <property type="entry name" value="Abhydro_lipase"/>
    <property type="match status" value="1"/>
</dbReference>
<evidence type="ECO:0000256" key="4">
    <source>
        <dbReference type="ARBA" id="ARBA00022963"/>
    </source>
</evidence>
<evidence type="ECO:0000256" key="3">
    <source>
        <dbReference type="ARBA" id="ARBA00022801"/>
    </source>
</evidence>
<organism evidence="11 12">
    <name type="scientific">Ceutorhynchus assimilis</name>
    <name type="common">cabbage seed weevil</name>
    <dbReference type="NCBI Taxonomy" id="467358"/>
    <lineage>
        <taxon>Eukaryota</taxon>
        <taxon>Metazoa</taxon>
        <taxon>Ecdysozoa</taxon>
        <taxon>Arthropoda</taxon>
        <taxon>Hexapoda</taxon>
        <taxon>Insecta</taxon>
        <taxon>Pterygota</taxon>
        <taxon>Neoptera</taxon>
        <taxon>Endopterygota</taxon>
        <taxon>Coleoptera</taxon>
        <taxon>Polyphaga</taxon>
        <taxon>Cucujiformia</taxon>
        <taxon>Curculionidae</taxon>
        <taxon>Ceutorhynchinae</taxon>
        <taxon>Ceutorhynchus</taxon>
    </lineage>
</organism>
<feature type="active site" description="Nucleophile" evidence="8">
    <location>
        <position position="196"/>
    </location>
</feature>
<dbReference type="PIRSF" id="PIRSF000862">
    <property type="entry name" value="Steryl_ester_lip"/>
    <property type="match status" value="1"/>
</dbReference>
<dbReference type="AlphaFoldDB" id="A0A9N9MH40"/>
<dbReference type="FunFam" id="3.40.50.1820:FF:000057">
    <property type="entry name" value="Lipase"/>
    <property type="match status" value="1"/>
</dbReference>
<sequence length="429" mass="48067">MNYLLFFGLVFLVATNANAGNLQNDVAAGSNIHTFLQLIWDLLKILAHTIHIDEDAGLNITQFLEKYNYSLEQHQVTTEDNYILSLHRIPHGRNNTGTKNKPVVLLVHCLACSSMDWIWPGPNKALALLLADLGYDVWLANNRGNSYSMGHKTLIPKNASYWDFSFYEKGYYDIPASIDHILNVTGVEKITYIGHSQGATTGIVLTTTRPEYNDKINLMTLLSPVAYLGNATSPMAKILSKYQSLLDLALPFLGIHGIAYTPTIGVLGSLLCNQQSSLQPLCIVFIDLFAGFDADQVDKEKLPVFLSNTPNGVSIKDIKHYVQEMDSGHFRRFDYGKVANIVHYGQLTPPAFNVSKITAPLAVYYAKNDFMVSLNDVTRFVNELSTFPKVLHQVEYDFFNHLDFITAKDVKSLLYDSLIETIQKYAPVN</sequence>
<evidence type="ECO:0000256" key="8">
    <source>
        <dbReference type="PIRSR" id="PIRSR000862-1"/>
    </source>
</evidence>
<feature type="chain" id="PRO_5040286159" description="Lipase" evidence="9">
    <location>
        <begin position="20"/>
        <end position="429"/>
    </location>
</feature>
<evidence type="ECO:0000256" key="9">
    <source>
        <dbReference type="SAM" id="SignalP"/>
    </source>
</evidence>
<name>A0A9N9MH40_9CUCU</name>
<dbReference type="EMBL" id="OU892287">
    <property type="protein sequence ID" value="CAG9761996.1"/>
    <property type="molecule type" value="Genomic_DNA"/>
</dbReference>
<accession>A0A9N9MH40</accession>
<evidence type="ECO:0000313" key="12">
    <source>
        <dbReference type="Proteomes" id="UP001152799"/>
    </source>
</evidence>
<gene>
    <name evidence="11" type="ORF">CEUTPL_LOCUS2686</name>
</gene>
<proteinExistence type="inferred from homology"/>